<feature type="compositionally biased region" description="Pro residues" evidence="1">
    <location>
        <begin position="259"/>
        <end position="271"/>
    </location>
</feature>
<gene>
    <name evidence="2" type="ORF">GPECTOR_4g879</name>
</gene>
<dbReference type="Proteomes" id="UP000075714">
    <property type="component" value="Unassembled WGS sequence"/>
</dbReference>
<comment type="caution">
    <text evidence="2">The sequence shown here is derived from an EMBL/GenBank/DDBJ whole genome shotgun (WGS) entry which is preliminary data.</text>
</comment>
<dbReference type="AlphaFoldDB" id="A0A150GYQ0"/>
<feature type="compositionally biased region" description="Basic and acidic residues" evidence="1">
    <location>
        <begin position="124"/>
        <end position="134"/>
    </location>
</feature>
<evidence type="ECO:0000313" key="3">
    <source>
        <dbReference type="Proteomes" id="UP000075714"/>
    </source>
</evidence>
<proteinExistence type="predicted"/>
<evidence type="ECO:0000313" key="2">
    <source>
        <dbReference type="EMBL" id="KXZ54808.1"/>
    </source>
</evidence>
<feature type="region of interest" description="Disordered" evidence="1">
    <location>
        <begin position="124"/>
        <end position="145"/>
    </location>
</feature>
<sequence length="341" mass="36192">MQKGVPALVSELAALSPQQLREAAQARPDVLLDSRFLFWLRDRECASGLAAAQREALARLGQELTMMREWREEQANRTLLPSLASSLAYSNLKRWREESGQREPTVVNGVDLEQLYRLGEQEERKLRDSMERGEGGGGIGPRRGVTRSSIEEFTKHNKAYADLAAGAMARVRSRLMGFDDDGPSAAEAVLRALLDGMGSAEERATYLPEAFTPPGMQVSTEAGTGKPTFVVTTPEQLTAAARSRLAAITPESGAGSPPSQTPPSAPSPPAGAPGAGASAAAGAAATRAPGAPGSSGVPRLPSGEDEAEAIAELLELIAEYDAAVYSRKTPLERMGHTGMRW</sequence>
<dbReference type="EMBL" id="LSYV01000005">
    <property type="protein sequence ID" value="KXZ54808.1"/>
    <property type="molecule type" value="Genomic_DNA"/>
</dbReference>
<reference evidence="3" key="1">
    <citation type="journal article" date="2016" name="Nat. Commun.">
        <title>The Gonium pectorale genome demonstrates co-option of cell cycle regulation during the evolution of multicellularity.</title>
        <authorList>
            <person name="Hanschen E.R."/>
            <person name="Marriage T.N."/>
            <person name="Ferris P.J."/>
            <person name="Hamaji T."/>
            <person name="Toyoda A."/>
            <person name="Fujiyama A."/>
            <person name="Neme R."/>
            <person name="Noguchi H."/>
            <person name="Minakuchi Y."/>
            <person name="Suzuki M."/>
            <person name="Kawai-Toyooka H."/>
            <person name="Smith D.R."/>
            <person name="Sparks H."/>
            <person name="Anderson J."/>
            <person name="Bakaric R."/>
            <person name="Luria V."/>
            <person name="Karger A."/>
            <person name="Kirschner M.W."/>
            <person name="Durand P.M."/>
            <person name="Michod R.E."/>
            <person name="Nozaki H."/>
            <person name="Olson B.J."/>
        </authorList>
    </citation>
    <scope>NUCLEOTIDE SEQUENCE [LARGE SCALE GENOMIC DNA]</scope>
    <source>
        <strain evidence="3">NIES-2863</strain>
    </source>
</reference>
<dbReference type="OrthoDB" id="538515at2759"/>
<accession>A0A150GYQ0</accession>
<organism evidence="2 3">
    <name type="scientific">Gonium pectorale</name>
    <name type="common">Green alga</name>
    <dbReference type="NCBI Taxonomy" id="33097"/>
    <lineage>
        <taxon>Eukaryota</taxon>
        <taxon>Viridiplantae</taxon>
        <taxon>Chlorophyta</taxon>
        <taxon>core chlorophytes</taxon>
        <taxon>Chlorophyceae</taxon>
        <taxon>CS clade</taxon>
        <taxon>Chlamydomonadales</taxon>
        <taxon>Volvocaceae</taxon>
        <taxon>Gonium</taxon>
    </lineage>
</organism>
<feature type="compositionally biased region" description="Low complexity" evidence="1">
    <location>
        <begin position="275"/>
        <end position="296"/>
    </location>
</feature>
<keyword evidence="3" id="KW-1185">Reference proteome</keyword>
<name>A0A150GYQ0_GONPE</name>
<evidence type="ECO:0000256" key="1">
    <source>
        <dbReference type="SAM" id="MobiDB-lite"/>
    </source>
</evidence>
<protein>
    <submittedName>
        <fullName evidence="2">Uncharacterized protein</fullName>
    </submittedName>
</protein>
<feature type="region of interest" description="Disordered" evidence="1">
    <location>
        <begin position="249"/>
        <end position="304"/>
    </location>
</feature>